<protein>
    <submittedName>
        <fullName evidence="1">Uncharacterized protein</fullName>
    </submittedName>
</protein>
<evidence type="ECO:0000313" key="1">
    <source>
        <dbReference type="EMBL" id="KAF6336883.1"/>
    </source>
</evidence>
<gene>
    <name evidence="1" type="ORF">mMyoMyo1_012088</name>
</gene>
<dbReference type="EMBL" id="JABWUV010000008">
    <property type="protein sequence ID" value="KAF6336883.1"/>
    <property type="molecule type" value="Genomic_DNA"/>
</dbReference>
<comment type="caution">
    <text evidence="1">The sequence shown here is derived from an EMBL/GenBank/DDBJ whole genome shotgun (WGS) entry which is preliminary data.</text>
</comment>
<dbReference type="AlphaFoldDB" id="A0A7J7WHN0"/>
<reference evidence="1 2" key="1">
    <citation type="journal article" date="2020" name="Nature">
        <title>Six reference-quality genomes reveal evolution of bat adaptations.</title>
        <authorList>
            <person name="Jebb D."/>
            <person name="Huang Z."/>
            <person name="Pippel M."/>
            <person name="Hughes G.M."/>
            <person name="Lavrichenko K."/>
            <person name="Devanna P."/>
            <person name="Winkler S."/>
            <person name="Jermiin L.S."/>
            <person name="Skirmuntt E.C."/>
            <person name="Katzourakis A."/>
            <person name="Burkitt-Gray L."/>
            <person name="Ray D.A."/>
            <person name="Sullivan K.A.M."/>
            <person name="Roscito J.G."/>
            <person name="Kirilenko B.M."/>
            <person name="Davalos L.M."/>
            <person name="Corthals A.P."/>
            <person name="Power M.L."/>
            <person name="Jones G."/>
            <person name="Ransome R.D."/>
            <person name="Dechmann D.K.N."/>
            <person name="Locatelli A.G."/>
            <person name="Puechmaille S.J."/>
            <person name="Fedrigo O."/>
            <person name="Jarvis E.D."/>
            <person name="Hiller M."/>
            <person name="Vernes S.C."/>
            <person name="Myers E.W."/>
            <person name="Teeling E.C."/>
        </authorList>
    </citation>
    <scope>NUCLEOTIDE SEQUENCE [LARGE SCALE GENOMIC DNA]</scope>
    <source>
        <strain evidence="1">MMyoMyo1</strain>
        <tissue evidence="1">Flight muscle</tissue>
    </source>
</reference>
<organism evidence="1 2">
    <name type="scientific">Myotis myotis</name>
    <name type="common">Greater mouse-eared bat</name>
    <name type="synonym">Vespertilio myotis</name>
    <dbReference type="NCBI Taxonomy" id="51298"/>
    <lineage>
        <taxon>Eukaryota</taxon>
        <taxon>Metazoa</taxon>
        <taxon>Chordata</taxon>
        <taxon>Craniata</taxon>
        <taxon>Vertebrata</taxon>
        <taxon>Euteleostomi</taxon>
        <taxon>Mammalia</taxon>
        <taxon>Eutheria</taxon>
        <taxon>Laurasiatheria</taxon>
        <taxon>Chiroptera</taxon>
        <taxon>Yangochiroptera</taxon>
        <taxon>Vespertilionidae</taxon>
        <taxon>Myotis</taxon>
    </lineage>
</organism>
<dbReference type="Proteomes" id="UP000527355">
    <property type="component" value="Unassembled WGS sequence"/>
</dbReference>
<sequence>MGPCAGADAHLLLWGIPGHPCCWLHTLDPHPCAQEVSLAVGSSWTLFRRKQEVFAFEERVRPVDNAGQRHRTLSATGRIYNNIGRSKVKGWKSQAMQTLIKKKAGVGLFILDKRLSIKKGTKDKEMLHNDKRIHPPKYITILKVCDRIQSLKIHEPKTDTLNREIETPLTIGLFSIPLLAIDRPLRSQQGYRKLKHNQPISN</sequence>
<accession>A0A7J7WHN0</accession>
<proteinExistence type="predicted"/>
<name>A0A7J7WHN0_MYOMY</name>
<keyword evidence="2" id="KW-1185">Reference proteome</keyword>
<evidence type="ECO:0000313" key="2">
    <source>
        <dbReference type="Proteomes" id="UP000527355"/>
    </source>
</evidence>